<dbReference type="SMART" id="SM00267">
    <property type="entry name" value="GGDEF"/>
    <property type="match status" value="1"/>
</dbReference>
<dbReference type="EC" id="2.7.7.65" evidence="1"/>
<dbReference type="InterPro" id="IPR050469">
    <property type="entry name" value="Diguanylate_Cyclase"/>
</dbReference>
<dbReference type="Pfam" id="PF00990">
    <property type="entry name" value="GGDEF"/>
    <property type="match status" value="1"/>
</dbReference>
<evidence type="ECO:0000256" key="1">
    <source>
        <dbReference type="ARBA" id="ARBA00012528"/>
    </source>
</evidence>
<dbReference type="FunFam" id="3.30.70.270:FF:000001">
    <property type="entry name" value="Diguanylate cyclase domain protein"/>
    <property type="match status" value="1"/>
</dbReference>
<accession>A0A1H9YC11</accession>
<name>A0A1H9YC11_9PROT</name>
<dbReference type="AlphaFoldDB" id="A0A1H9YC11"/>
<dbReference type="SUPFAM" id="SSF55073">
    <property type="entry name" value="Nucleotide cyclase"/>
    <property type="match status" value="1"/>
</dbReference>
<dbReference type="RefSeq" id="WP_090655249.1">
    <property type="nucleotide sequence ID" value="NZ_FOIA01000001.1"/>
</dbReference>
<gene>
    <name evidence="5" type="ORF">SAMN05216326_101189</name>
</gene>
<dbReference type="PANTHER" id="PTHR45138">
    <property type="entry name" value="REGULATORY COMPONENTS OF SENSORY TRANSDUCTION SYSTEM"/>
    <property type="match status" value="1"/>
</dbReference>
<organism evidence="5 6">
    <name type="scientific">Nitrosomonas marina</name>
    <dbReference type="NCBI Taxonomy" id="917"/>
    <lineage>
        <taxon>Bacteria</taxon>
        <taxon>Pseudomonadati</taxon>
        <taxon>Pseudomonadota</taxon>
        <taxon>Betaproteobacteria</taxon>
        <taxon>Nitrosomonadales</taxon>
        <taxon>Nitrosomonadaceae</taxon>
        <taxon>Nitrosomonas</taxon>
    </lineage>
</organism>
<dbReference type="Gene3D" id="3.30.70.270">
    <property type="match status" value="1"/>
</dbReference>
<keyword evidence="6" id="KW-1185">Reference proteome</keyword>
<evidence type="ECO:0000256" key="3">
    <source>
        <dbReference type="SAM" id="Coils"/>
    </source>
</evidence>
<evidence type="ECO:0000313" key="5">
    <source>
        <dbReference type="EMBL" id="SES66391.1"/>
    </source>
</evidence>
<reference evidence="6" key="1">
    <citation type="submission" date="2016-10" db="EMBL/GenBank/DDBJ databases">
        <authorList>
            <person name="Varghese N."/>
            <person name="Submissions S."/>
        </authorList>
    </citation>
    <scope>NUCLEOTIDE SEQUENCE [LARGE SCALE GENOMIC DNA]</scope>
    <source>
        <strain evidence="6">Nm71</strain>
    </source>
</reference>
<evidence type="ECO:0000256" key="2">
    <source>
        <dbReference type="ARBA" id="ARBA00034247"/>
    </source>
</evidence>
<dbReference type="InterPro" id="IPR000160">
    <property type="entry name" value="GGDEF_dom"/>
</dbReference>
<dbReference type="Proteomes" id="UP000199345">
    <property type="component" value="Unassembled WGS sequence"/>
</dbReference>
<dbReference type="CDD" id="cd01949">
    <property type="entry name" value="GGDEF"/>
    <property type="match status" value="1"/>
</dbReference>
<protein>
    <recommendedName>
        <fullName evidence="1">diguanylate cyclase</fullName>
        <ecNumber evidence="1">2.7.7.65</ecNumber>
    </recommendedName>
</protein>
<feature type="domain" description="GGDEF" evidence="4">
    <location>
        <begin position="490"/>
        <end position="621"/>
    </location>
</feature>
<dbReference type="OrthoDB" id="9813903at2"/>
<keyword evidence="3" id="KW-0175">Coiled coil</keyword>
<dbReference type="EMBL" id="FOIA01000001">
    <property type="protein sequence ID" value="SES66391.1"/>
    <property type="molecule type" value="Genomic_DNA"/>
</dbReference>
<sequence>MGQLMDENPSIIARKTLLKLAELKLQPTPDNYQKIYDQVAGFPSHRLNSTTIKLLSTLVKEFPRHTRELNNIANGLEQAIQNKSWKEYKDGLLKLAGINTVAPLQSVCVKGLDQTEENSWVDVIARLVQQLDASHAKVTPARKREGLGRVLNGFSKDSGVLQNKIIALMESWDYLASNENQVSETEYTEPEKISALKQVADVQDEATDSVDSQLQINQSKVNNISDQLLDLFTQTLEHVAAVKNADTELSNEAGALAQQVREIHNRDELERFVSSFRLFLDKFDYCAEGSSKLQQGLLRLLDKLLESTSKLLYEDEWIKSQISRLRETIHKPLDKRLIIEAENYLDEIIQRQRVIKRSLGDARSTLKQMVSSLISNIEEFSDETGEYNAKIEHYSKQISKADDLNSLSHLLIEIMHDTRQMQKSAQNYRDGFLSARAEVEGAQEKIVQLETELQQMSEKVHEDHLTGVLNRRGLDLAFEREVHRAQRLQWSICYALLDIDNFKKVNDTHGHKVGDEAIVYLINAVKNVTRNDDIVARYGGEEFVILLPNTDLVEAIDILSRIRRDMTKKFFLHENNRILITFSAGVAEYRQGEKQEQIFKRADEALYRAKKNGKNLILEAA</sequence>
<evidence type="ECO:0000313" key="6">
    <source>
        <dbReference type="Proteomes" id="UP000199345"/>
    </source>
</evidence>
<dbReference type="PROSITE" id="PS50887">
    <property type="entry name" value="GGDEF"/>
    <property type="match status" value="1"/>
</dbReference>
<dbReference type="InterPro" id="IPR029787">
    <property type="entry name" value="Nucleotide_cyclase"/>
</dbReference>
<evidence type="ECO:0000259" key="4">
    <source>
        <dbReference type="PROSITE" id="PS50887"/>
    </source>
</evidence>
<dbReference type="GO" id="GO:0052621">
    <property type="term" value="F:diguanylate cyclase activity"/>
    <property type="evidence" value="ECO:0007669"/>
    <property type="project" value="UniProtKB-EC"/>
</dbReference>
<proteinExistence type="predicted"/>
<feature type="coiled-coil region" evidence="3">
    <location>
        <begin position="432"/>
        <end position="459"/>
    </location>
</feature>
<dbReference type="InterPro" id="IPR043128">
    <property type="entry name" value="Rev_trsase/Diguanyl_cyclase"/>
</dbReference>
<comment type="catalytic activity">
    <reaction evidence="2">
        <text>2 GTP = 3',3'-c-di-GMP + 2 diphosphate</text>
        <dbReference type="Rhea" id="RHEA:24898"/>
        <dbReference type="ChEBI" id="CHEBI:33019"/>
        <dbReference type="ChEBI" id="CHEBI:37565"/>
        <dbReference type="ChEBI" id="CHEBI:58805"/>
        <dbReference type="EC" id="2.7.7.65"/>
    </reaction>
</comment>
<dbReference type="NCBIfam" id="TIGR00254">
    <property type="entry name" value="GGDEF"/>
    <property type="match status" value="1"/>
</dbReference>
<dbReference type="PANTHER" id="PTHR45138:SF9">
    <property type="entry name" value="DIGUANYLATE CYCLASE DGCM-RELATED"/>
    <property type="match status" value="1"/>
</dbReference>